<feature type="compositionally biased region" description="Polar residues" evidence="1">
    <location>
        <begin position="1"/>
        <end position="11"/>
    </location>
</feature>
<name>A0A2T5IQN0_9PROT</name>
<evidence type="ECO:0000313" key="2">
    <source>
        <dbReference type="EMBL" id="PTQ86100.1"/>
    </source>
</evidence>
<comment type="caution">
    <text evidence="2">The sequence shown here is derived from an EMBL/GenBank/DDBJ whole genome shotgun (WGS) entry which is preliminary data.</text>
</comment>
<evidence type="ECO:0000256" key="1">
    <source>
        <dbReference type="SAM" id="MobiDB-lite"/>
    </source>
</evidence>
<accession>A0A2T5IQN0</accession>
<dbReference type="EMBL" id="QAOL01000011">
    <property type="protein sequence ID" value="PTQ86100.1"/>
    <property type="molecule type" value="Genomic_DNA"/>
</dbReference>
<sequence>MQIDTNHNFTPSEALASHKQQIFPPLESVTRPTVPTDAAAFYLNRKPQTLRAWACHENGALRPVRINGRLAWNVTEIRNLLSDGE</sequence>
<dbReference type="RefSeq" id="WP_107786612.1">
    <property type="nucleotide sequence ID" value="NZ_QAOL01000011.1"/>
</dbReference>
<dbReference type="Proteomes" id="UP000244110">
    <property type="component" value="Unassembled WGS sequence"/>
</dbReference>
<evidence type="ECO:0000313" key="3">
    <source>
        <dbReference type="Proteomes" id="UP000244110"/>
    </source>
</evidence>
<gene>
    <name evidence="2" type="ORF">C8R28_101117</name>
</gene>
<organism evidence="2 3">
    <name type="scientific">Nitrosomonas ureae</name>
    <dbReference type="NCBI Taxonomy" id="44577"/>
    <lineage>
        <taxon>Bacteria</taxon>
        <taxon>Pseudomonadati</taxon>
        <taxon>Pseudomonadota</taxon>
        <taxon>Betaproteobacteria</taxon>
        <taxon>Nitrosomonadales</taxon>
        <taxon>Nitrosomonadaceae</taxon>
        <taxon>Nitrosomonas</taxon>
    </lineage>
</organism>
<feature type="region of interest" description="Disordered" evidence="1">
    <location>
        <begin position="1"/>
        <end position="20"/>
    </location>
</feature>
<protein>
    <recommendedName>
        <fullName evidence="4">Helix-turn-helix domain-containing protein</fullName>
    </recommendedName>
</protein>
<reference evidence="2 3" key="1">
    <citation type="submission" date="2018-04" db="EMBL/GenBank/DDBJ databases">
        <title>Active sludge and wastewater microbial communities from Klosterneuburg, Austria.</title>
        <authorList>
            <person name="Wagner M."/>
        </authorList>
    </citation>
    <scope>NUCLEOTIDE SEQUENCE [LARGE SCALE GENOMIC DNA]</scope>
    <source>
        <strain evidence="2 3">Nm4</strain>
    </source>
</reference>
<dbReference type="AlphaFoldDB" id="A0A2T5IQN0"/>
<proteinExistence type="predicted"/>
<evidence type="ECO:0008006" key="4">
    <source>
        <dbReference type="Google" id="ProtNLM"/>
    </source>
</evidence>